<comment type="cofactor">
    <cofactor evidence="1 10">
        <name>pyridoxal 5'-phosphate</name>
        <dbReference type="ChEBI" id="CHEBI:597326"/>
    </cofactor>
</comment>
<evidence type="ECO:0000256" key="5">
    <source>
        <dbReference type="ARBA" id="ARBA00022898"/>
    </source>
</evidence>
<dbReference type="AlphaFoldDB" id="A0A1J4U4F6"/>
<evidence type="ECO:0000256" key="10">
    <source>
        <dbReference type="PIRSR" id="PIRSR603739-50"/>
    </source>
</evidence>
<feature type="modified residue" description="N6-(pyridoxal phosphate)lysine" evidence="10">
    <location>
        <position position="283"/>
    </location>
</feature>
<proteinExistence type="predicted"/>
<keyword evidence="6" id="KW-0408">Iron</keyword>
<evidence type="ECO:0000256" key="6">
    <source>
        <dbReference type="ARBA" id="ARBA00023004"/>
    </source>
</evidence>
<evidence type="ECO:0000256" key="7">
    <source>
        <dbReference type="ARBA" id="ARBA00023014"/>
    </source>
</evidence>
<dbReference type="Gene3D" id="3.20.20.70">
    <property type="entry name" value="Aldolase class I"/>
    <property type="match status" value="1"/>
</dbReference>
<dbReference type="NCBIfam" id="TIGR00238">
    <property type="entry name" value="KamA family radical SAM protein"/>
    <property type="match status" value="1"/>
</dbReference>
<evidence type="ECO:0000256" key="1">
    <source>
        <dbReference type="ARBA" id="ARBA00001933"/>
    </source>
</evidence>
<dbReference type="Proteomes" id="UP000182465">
    <property type="component" value="Unassembled WGS sequence"/>
</dbReference>
<dbReference type="PROSITE" id="PS51918">
    <property type="entry name" value="RADICAL_SAM"/>
    <property type="match status" value="1"/>
</dbReference>
<dbReference type="GO" id="GO:0051539">
    <property type="term" value="F:4 iron, 4 sulfur cluster binding"/>
    <property type="evidence" value="ECO:0007669"/>
    <property type="project" value="UniProtKB-KW"/>
</dbReference>
<keyword evidence="7 9" id="KW-0411">Iron-sulfur</keyword>
<accession>A0A1J4U4F6</accession>
<dbReference type="Pfam" id="PF04055">
    <property type="entry name" value="Radical_SAM"/>
    <property type="match status" value="1"/>
</dbReference>
<dbReference type="SUPFAM" id="SSF102114">
    <property type="entry name" value="Radical SAM enzymes"/>
    <property type="match status" value="1"/>
</dbReference>
<evidence type="ECO:0000256" key="8">
    <source>
        <dbReference type="ARBA" id="ARBA00023235"/>
    </source>
</evidence>
<feature type="binding site" evidence="9">
    <location>
        <position position="69"/>
    </location>
    <ligand>
        <name>[4Fe-4S] cluster</name>
        <dbReference type="ChEBI" id="CHEBI:49883"/>
        <note>4Fe-4S-S-AdoMet</note>
    </ligand>
</feature>
<keyword evidence="2 9" id="KW-0004">4Fe-4S</keyword>
<organism evidence="12 13">
    <name type="scientific">Candidatus Kuenenbacteria bacterium CG1_02_38_13</name>
    <dbReference type="NCBI Taxonomy" id="1805235"/>
    <lineage>
        <taxon>Bacteria</taxon>
        <taxon>Candidatus Kueneniibacteriota</taxon>
    </lineage>
</organism>
<dbReference type="PANTHER" id="PTHR30538">
    <property type="entry name" value="LYSINE 2,3-AMINOMUTASE-RELATED"/>
    <property type="match status" value="1"/>
</dbReference>
<dbReference type="EMBL" id="MNVB01000007">
    <property type="protein sequence ID" value="OIO18241.1"/>
    <property type="molecule type" value="Genomic_DNA"/>
</dbReference>
<dbReference type="GO" id="GO:0046872">
    <property type="term" value="F:metal ion binding"/>
    <property type="evidence" value="ECO:0007669"/>
    <property type="project" value="UniProtKB-KW"/>
</dbReference>
<evidence type="ECO:0000313" key="13">
    <source>
        <dbReference type="Proteomes" id="UP000182465"/>
    </source>
</evidence>
<dbReference type="InterPro" id="IPR058240">
    <property type="entry name" value="rSAM_sf"/>
</dbReference>
<evidence type="ECO:0000313" key="12">
    <source>
        <dbReference type="EMBL" id="OIO18241.1"/>
    </source>
</evidence>
<keyword evidence="8" id="KW-0413">Isomerase</keyword>
<keyword evidence="3" id="KW-0949">S-adenosyl-L-methionine</keyword>
<gene>
    <name evidence="12" type="ORF">AUJ29_00240</name>
</gene>
<keyword evidence="5 10" id="KW-0663">Pyridoxal phosphate</keyword>
<dbReference type="PIRSF" id="PIRSF004911">
    <property type="entry name" value="DUF160"/>
    <property type="match status" value="1"/>
</dbReference>
<dbReference type="SFLD" id="SFLDS00029">
    <property type="entry name" value="Radical_SAM"/>
    <property type="match status" value="1"/>
</dbReference>
<sequence>MLTVKLSPYLEKLAKICPAVRRQFVPSRLEESDEELTVEDPLMEEEHTVVRGLVYKYGNRALVLLTMNCAAYCRFCTRRRKVSDIEKGVISNADLRQIIFYLKKHPQIKELILSGGDPLTVPDILKTALRQFSRLAQIKVLRIGTRLPVSNPALVNAKVLAALAEVKKQPLYLMLHFEHPAELTRATLCAVKKLQTVATAMFSQSVFLKGVNDNAKILYELFSRLLETGIKPYYIYRCDYVAGAEHFIVPVDKEIKIMTELRSKLSGLAYPTYVIDACGGAGKIPVPLNFWQFDRSMYKDFKSKKIKVLASA</sequence>
<reference evidence="12 13" key="1">
    <citation type="journal article" date="2016" name="Environ. Microbiol.">
        <title>Genomic resolution of a cold subsurface aquifer community provides metabolic insights for novel microbes adapted to high CO concentrations.</title>
        <authorList>
            <person name="Probst A.J."/>
            <person name="Castelle C.J."/>
            <person name="Singh A."/>
            <person name="Brown C.T."/>
            <person name="Anantharaman K."/>
            <person name="Sharon I."/>
            <person name="Hug L.A."/>
            <person name="Burstein D."/>
            <person name="Emerson J.B."/>
            <person name="Thomas B.C."/>
            <person name="Banfield J.F."/>
        </authorList>
    </citation>
    <scope>NUCLEOTIDE SEQUENCE [LARGE SCALE GENOMIC DNA]</scope>
    <source>
        <strain evidence="12">CG1_02_38_13</strain>
    </source>
</reference>
<evidence type="ECO:0000256" key="4">
    <source>
        <dbReference type="ARBA" id="ARBA00022723"/>
    </source>
</evidence>
<dbReference type="CDD" id="cd01335">
    <property type="entry name" value="Radical_SAM"/>
    <property type="match status" value="1"/>
</dbReference>
<evidence type="ECO:0000256" key="9">
    <source>
        <dbReference type="PIRSR" id="PIRSR004911-1"/>
    </source>
</evidence>
<feature type="binding site" evidence="9">
    <location>
        <position position="76"/>
    </location>
    <ligand>
        <name>[4Fe-4S] cluster</name>
        <dbReference type="ChEBI" id="CHEBI:49883"/>
        <note>4Fe-4S-S-AdoMet</note>
    </ligand>
</feature>
<dbReference type="SFLD" id="SFLDG01070">
    <property type="entry name" value="PLP-dependent"/>
    <property type="match status" value="1"/>
</dbReference>
<dbReference type="GO" id="GO:0016853">
    <property type="term" value="F:isomerase activity"/>
    <property type="evidence" value="ECO:0007669"/>
    <property type="project" value="UniProtKB-KW"/>
</dbReference>
<dbReference type="InterPro" id="IPR003739">
    <property type="entry name" value="Lys_aminomutase/Glu_NH3_mut"/>
</dbReference>
<feature type="domain" description="Radical SAM core" evidence="11">
    <location>
        <begin position="55"/>
        <end position="268"/>
    </location>
</feature>
<keyword evidence="4 9" id="KW-0479">Metal-binding</keyword>
<name>A0A1J4U4F6_9BACT</name>
<evidence type="ECO:0000256" key="2">
    <source>
        <dbReference type="ARBA" id="ARBA00022485"/>
    </source>
</evidence>
<dbReference type="InterPro" id="IPR013785">
    <property type="entry name" value="Aldolase_TIM"/>
</dbReference>
<dbReference type="PANTHER" id="PTHR30538:SF1">
    <property type="entry name" value="L-LYSINE 2,3-AMINOMUTASE"/>
    <property type="match status" value="1"/>
</dbReference>
<protein>
    <recommendedName>
        <fullName evidence="11">Radical SAM core domain-containing protein</fullName>
    </recommendedName>
</protein>
<dbReference type="InterPro" id="IPR007197">
    <property type="entry name" value="rSAM"/>
</dbReference>
<feature type="binding site" evidence="9">
    <location>
        <position position="73"/>
    </location>
    <ligand>
        <name>[4Fe-4S] cluster</name>
        <dbReference type="ChEBI" id="CHEBI:49883"/>
        <note>4Fe-4S-S-AdoMet</note>
    </ligand>
</feature>
<evidence type="ECO:0000259" key="11">
    <source>
        <dbReference type="PROSITE" id="PS51918"/>
    </source>
</evidence>
<evidence type="ECO:0000256" key="3">
    <source>
        <dbReference type="ARBA" id="ARBA00022691"/>
    </source>
</evidence>
<comment type="caution">
    <text evidence="12">The sequence shown here is derived from an EMBL/GenBank/DDBJ whole genome shotgun (WGS) entry which is preliminary data.</text>
</comment>